<comment type="caution">
    <text evidence="2">The sequence shown here is derived from an EMBL/GenBank/DDBJ whole genome shotgun (WGS) entry which is preliminary data.</text>
</comment>
<dbReference type="Gene3D" id="2.30.30.700">
    <property type="entry name" value="SLA1 homology domain 1"/>
    <property type="match status" value="1"/>
</dbReference>
<gene>
    <name evidence="2" type="ORF">LTR97_000933</name>
</gene>
<sequence length="562" mass="61717">MRDVVKAAVTKNMSRPAKSMKAKAMPPRKVLDTITPTDEIESAAIAAETVSSTQNGLKRKQPSVAAPSGRNEVEVMDMTGDDEDDDRSVPLTSSAKRRRVHAVSDVANLSTPRRNSVATPLVSHGKDVSSKPLAFARSSPAVYGLLSPDSTPQKPQDKFKALHFADTTSASTSTVDDTAITGDGLDAQATQAQASGSDDMTEAAARAGPACKPAQVDVLDTVDHAIQAHPIRNAQDAIATHPTTDQQPQASDRAQGASPEPRQTPAPTVPQQVDEADASSEVGLPSRPPSEAPPSIPLENRALHDIPELADRYIPKVSTANDIDYTNPSKFCLKPPFWNRWQPRQYEKFACYLRETFDPTIFAREEGMPIEEVQHVFTAIVCRPLRDAGEARRRGEEGIAELMKEANKHGMPFRRYGKEERGEDGKLVKQRIYGELIGVEKGGIVLALRNGNKHIMPVSELVDEDVAFLFVNISAQDRLVVWETADRVPYIPTSKLRTWTLERDGRKCEARLAGIVGPGVVELTKEDDTRVRVKVEKFVDVDRVYLRGFLKARDKAVLWPEQ</sequence>
<reference evidence="2" key="1">
    <citation type="submission" date="2023-08" db="EMBL/GenBank/DDBJ databases">
        <title>Black Yeasts Isolated from many extreme environments.</title>
        <authorList>
            <person name="Coleine C."/>
            <person name="Stajich J.E."/>
            <person name="Selbmann L."/>
        </authorList>
    </citation>
    <scope>NUCLEOTIDE SEQUENCE</scope>
    <source>
        <strain evidence="2">CCFEE 5810</strain>
    </source>
</reference>
<feature type="region of interest" description="Disordered" evidence="1">
    <location>
        <begin position="186"/>
        <end position="208"/>
    </location>
</feature>
<proteinExistence type="predicted"/>
<evidence type="ECO:0000256" key="1">
    <source>
        <dbReference type="SAM" id="MobiDB-lite"/>
    </source>
</evidence>
<name>A0AAN8A702_9PEZI</name>
<evidence type="ECO:0000313" key="2">
    <source>
        <dbReference type="EMBL" id="KAK5708393.1"/>
    </source>
</evidence>
<dbReference type="AlphaFoldDB" id="A0AAN8A702"/>
<feature type="compositionally biased region" description="Polar residues" evidence="1">
    <location>
        <begin position="241"/>
        <end position="252"/>
    </location>
</feature>
<accession>A0AAN8A702</accession>
<dbReference type="Proteomes" id="UP001310594">
    <property type="component" value="Unassembled WGS sequence"/>
</dbReference>
<feature type="region of interest" description="Disordered" evidence="1">
    <location>
        <begin position="1"/>
        <end position="28"/>
    </location>
</feature>
<organism evidence="2 3">
    <name type="scientific">Elasticomyces elasticus</name>
    <dbReference type="NCBI Taxonomy" id="574655"/>
    <lineage>
        <taxon>Eukaryota</taxon>
        <taxon>Fungi</taxon>
        <taxon>Dikarya</taxon>
        <taxon>Ascomycota</taxon>
        <taxon>Pezizomycotina</taxon>
        <taxon>Dothideomycetes</taxon>
        <taxon>Dothideomycetidae</taxon>
        <taxon>Mycosphaerellales</taxon>
        <taxon>Teratosphaeriaceae</taxon>
        <taxon>Elasticomyces</taxon>
    </lineage>
</organism>
<feature type="region of interest" description="Disordered" evidence="1">
    <location>
        <begin position="233"/>
        <end position="301"/>
    </location>
</feature>
<evidence type="ECO:0000313" key="3">
    <source>
        <dbReference type="Proteomes" id="UP001310594"/>
    </source>
</evidence>
<feature type="region of interest" description="Disordered" evidence="1">
    <location>
        <begin position="50"/>
        <end position="111"/>
    </location>
</feature>
<protein>
    <submittedName>
        <fullName evidence="2">Uncharacterized protein</fullName>
    </submittedName>
</protein>
<feature type="compositionally biased region" description="Pro residues" evidence="1">
    <location>
        <begin position="286"/>
        <end position="296"/>
    </location>
</feature>
<feature type="compositionally biased region" description="Polar residues" evidence="1">
    <location>
        <begin position="188"/>
        <end position="198"/>
    </location>
</feature>
<dbReference type="EMBL" id="JAVRQU010000001">
    <property type="protein sequence ID" value="KAK5708393.1"/>
    <property type="molecule type" value="Genomic_DNA"/>
</dbReference>